<gene>
    <name evidence="2" type="ORF">EU555_12020</name>
</gene>
<name>A0A4Z0NS90_9HYPH</name>
<evidence type="ECO:0000259" key="1">
    <source>
        <dbReference type="Pfam" id="PF19974"/>
    </source>
</evidence>
<accession>A0A4Z0NS90</accession>
<dbReference type="SUPFAM" id="SSF56112">
    <property type="entry name" value="Protein kinase-like (PK-like)"/>
    <property type="match status" value="1"/>
</dbReference>
<keyword evidence="3" id="KW-1185">Reference proteome</keyword>
<dbReference type="InterPro" id="IPR045544">
    <property type="entry name" value="TCAD9"/>
</dbReference>
<dbReference type="Gene3D" id="1.10.510.10">
    <property type="entry name" value="Transferase(Phosphotransferase) domain 1"/>
    <property type="match status" value="1"/>
</dbReference>
<sequence>MTHRFVVRFFSPEEEKLFAQCLEDMPFSDDVIVQQLGRIGFSGAKVFMFFPSGENSRPHVGKIHTNRGIEREIEGLKIAFNYYEDAGQRTFDVRNDTEGMIAIPLIGAASADGRLPSVTELKDLLFAKSENPDATPGSDAFYFKSHDEVLSIIDGIYKSCCGRALAATSVEGRILGEEYEWYIRKNVTEPMLRCFLGNMHAEAEIHIFGYKFKNPLIKVKELLATRRMLPLSVVHGDLHPSNVVLDIRGNPHLLDFTWCRPSSHVLKDFLVMECSIRFLMLPKYLSWEANYHINNTFMHLEEDDISELKAKLIVLSVDNETIAHIERCAKITQRIRQHAAVACGTNFDICDYIACQALVLYGLMRIERYPFANCALALAQMGQFLVERGFKSNAP</sequence>
<proteinExistence type="predicted"/>
<dbReference type="OrthoDB" id="9801841at2"/>
<evidence type="ECO:0000313" key="3">
    <source>
        <dbReference type="Proteomes" id="UP000297535"/>
    </source>
</evidence>
<dbReference type="InterPro" id="IPR011009">
    <property type="entry name" value="Kinase-like_dom_sf"/>
</dbReference>
<comment type="caution">
    <text evidence="2">The sequence shown here is derived from an EMBL/GenBank/DDBJ whole genome shotgun (WGS) entry which is preliminary data.</text>
</comment>
<dbReference type="Pfam" id="PF19974">
    <property type="entry name" value="TCAD9"/>
    <property type="match status" value="1"/>
</dbReference>
<feature type="domain" description="Ternary complex associated" evidence="1">
    <location>
        <begin position="199"/>
        <end position="343"/>
    </location>
</feature>
<reference evidence="2 3" key="1">
    <citation type="submission" date="2019-04" db="EMBL/GenBank/DDBJ databases">
        <authorList>
            <person name="Feng G."/>
            <person name="Zhu H."/>
        </authorList>
    </citation>
    <scope>NUCLEOTIDE SEQUENCE [LARGE SCALE GENOMIC DNA]</scope>
    <source>
        <strain evidence="2 3">6HR-1</strain>
    </source>
</reference>
<dbReference type="AlphaFoldDB" id="A0A4Z0NS90"/>
<organism evidence="2 3">
    <name type="scientific">Methylobacterium nonmethylotrophicum</name>
    <dbReference type="NCBI Taxonomy" id="1141884"/>
    <lineage>
        <taxon>Bacteria</taxon>
        <taxon>Pseudomonadati</taxon>
        <taxon>Pseudomonadota</taxon>
        <taxon>Alphaproteobacteria</taxon>
        <taxon>Hyphomicrobiales</taxon>
        <taxon>Methylobacteriaceae</taxon>
        <taxon>Methylobacterium</taxon>
    </lineage>
</organism>
<evidence type="ECO:0000313" key="2">
    <source>
        <dbReference type="EMBL" id="TGD99256.1"/>
    </source>
</evidence>
<dbReference type="RefSeq" id="WP_135414889.1">
    <property type="nucleotide sequence ID" value="NZ_SRLB01000008.1"/>
</dbReference>
<dbReference type="EMBL" id="SRLB01000008">
    <property type="protein sequence ID" value="TGD99256.1"/>
    <property type="molecule type" value="Genomic_DNA"/>
</dbReference>
<protein>
    <recommendedName>
        <fullName evidence="1">Ternary complex associated domain-containing protein</fullName>
    </recommendedName>
</protein>
<dbReference type="Proteomes" id="UP000297535">
    <property type="component" value="Unassembled WGS sequence"/>
</dbReference>